<gene>
    <name evidence="2" type="ORF">HMPREF9238_01119</name>
</gene>
<keyword evidence="1" id="KW-0812">Transmembrane</keyword>
<keyword evidence="1" id="KW-1133">Transmembrane helix</keyword>
<proteinExistence type="predicted"/>
<keyword evidence="1" id="KW-0472">Membrane</keyword>
<keyword evidence="3" id="KW-1185">Reference proteome</keyword>
<feature type="transmembrane region" description="Helical" evidence="1">
    <location>
        <begin position="9"/>
        <end position="26"/>
    </location>
</feature>
<evidence type="ECO:0000313" key="2">
    <source>
        <dbReference type="EMBL" id="EPD31350.1"/>
    </source>
</evidence>
<sequence>MIREGLRNLVIGGIVGTVGIVTYQITRDLSDDKSLWQPVPAEPSNAMD</sequence>
<dbReference type="RefSeq" id="WP_016444461.1">
    <property type="nucleotide sequence ID" value="NZ_KE150266.1"/>
</dbReference>
<dbReference type="EMBL" id="AGWN01000001">
    <property type="protein sequence ID" value="EPD31350.1"/>
    <property type="molecule type" value="Genomic_DNA"/>
</dbReference>
<comment type="caution">
    <text evidence="2">The sequence shown here is derived from an EMBL/GenBank/DDBJ whole genome shotgun (WGS) entry which is preliminary data.</text>
</comment>
<evidence type="ECO:0000256" key="1">
    <source>
        <dbReference type="SAM" id="Phobius"/>
    </source>
</evidence>
<dbReference type="AlphaFoldDB" id="A0A9W5RFG9"/>
<reference evidence="2 3" key="1">
    <citation type="submission" date="2013-05" db="EMBL/GenBank/DDBJ databases">
        <title>The Genome Sequence of Actinomyces europaeus ACS-120-V-COL10B.</title>
        <authorList>
            <consortium name="The Broad Institute Genomics Platform"/>
            <person name="Earl A."/>
            <person name="Ward D."/>
            <person name="Feldgarden M."/>
            <person name="Gevers D."/>
            <person name="Saerens B."/>
            <person name="Vaneechoutte M."/>
            <person name="Walker B."/>
            <person name="Young S."/>
            <person name="Zeng Q."/>
            <person name="Gargeya S."/>
            <person name="Fitzgerald M."/>
            <person name="Haas B."/>
            <person name="Abouelleil A."/>
            <person name="Allen A.W."/>
            <person name="Alvarado L."/>
            <person name="Arachchi H.M."/>
            <person name="Berlin A.M."/>
            <person name="Chapman S.B."/>
            <person name="Gainer-Dewar J."/>
            <person name="Goldberg J."/>
            <person name="Griggs A."/>
            <person name="Gujja S."/>
            <person name="Hansen M."/>
            <person name="Howarth C."/>
            <person name="Imamovic A."/>
            <person name="Ireland A."/>
            <person name="Larimer J."/>
            <person name="McCowan C."/>
            <person name="Murphy C."/>
            <person name="Pearson M."/>
            <person name="Poon T.W."/>
            <person name="Priest M."/>
            <person name="Roberts A."/>
            <person name="Saif S."/>
            <person name="Shea T."/>
            <person name="Sisk P."/>
            <person name="Sykes S."/>
            <person name="Wortman J."/>
            <person name="Nusbaum C."/>
            <person name="Birren B."/>
        </authorList>
    </citation>
    <scope>NUCLEOTIDE SEQUENCE [LARGE SCALE GENOMIC DNA]</scope>
    <source>
        <strain evidence="2 3">ACS-120-V-Col10b</strain>
    </source>
</reference>
<name>A0A9W5RFG9_9ACTO</name>
<evidence type="ECO:0000313" key="3">
    <source>
        <dbReference type="Proteomes" id="UP000014387"/>
    </source>
</evidence>
<protein>
    <submittedName>
        <fullName evidence="2">Uncharacterized protein</fullName>
    </submittedName>
</protein>
<accession>A0A9W5RFG9</accession>
<organism evidence="2 3">
    <name type="scientific">Gleimia europaea ACS-120-V-Col10b</name>
    <dbReference type="NCBI Taxonomy" id="883069"/>
    <lineage>
        <taxon>Bacteria</taxon>
        <taxon>Bacillati</taxon>
        <taxon>Actinomycetota</taxon>
        <taxon>Actinomycetes</taxon>
        <taxon>Actinomycetales</taxon>
        <taxon>Actinomycetaceae</taxon>
        <taxon>Gleimia</taxon>
    </lineage>
</organism>
<dbReference type="Proteomes" id="UP000014387">
    <property type="component" value="Unassembled WGS sequence"/>
</dbReference>